<feature type="transmembrane region" description="Helical" evidence="2">
    <location>
        <begin position="95"/>
        <end position="118"/>
    </location>
</feature>
<dbReference type="Proteomes" id="UP000789405">
    <property type="component" value="Unassembled WGS sequence"/>
</dbReference>
<dbReference type="EMBL" id="CAJVPY010002989">
    <property type="protein sequence ID" value="CAG8577878.1"/>
    <property type="molecule type" value="Genomic_DNA"/>
</dbReference>
<evidence type="ECO:0000256" key="2">
    <source>
        <dbReference type="SAM" id="Phobius"/>
    </source>
</evidence>
<keyword evidence="4" id="KW-1185">Reference proteome</keyword>
<proteinExistence type="predicted"/>
<keyword evidence="2" id="KW-0472">Membrane</keyword>
<reference evidence="3" key="1">
    <citation type="submission" date="2021-06" db="EMBL/GenBank/DDBJ databases">
        <authorList>
            <person name="Kallberg Y."/>
            <person name="Tangrot J."/>
            <person name="Rosling A."/>
        </authorList>
    </citation>
    <scope>NUCLEOTIDE SEQUENCE</scope>
    <source>
        <strain evidence="3">MA453B</strain>
    </source>
</reference>
<gene>
    <name evidence="3" type="ORF">DERYTH_LOCUS6535</name>
</gene>
<accession>A0A9N9G3Q1</accession>
<evidence type="ECO:0000313" key="4">
    <source>
        <dbReference type="Proteomes" id="UP000789405"/>
    </source>
</evidence>
<dbReference type="AlphaFoldDB" id="A0A9N9G3Q1"/>
<keyword evidence="2" id="KW-0812">Transmembrane</keyword>
<comment type="caution">
    <text evidence="3">The sequence shown here is derived from an EMBL/GenBank/DDBJ whole genome shotgun (WGS) entry which is preliminary data.</text>
</comment>
<feature type="region of interest" description="Disordered" evidence="1">
    <location>
        <begin position="152"/>
        <end position="171"/>
    </location>
</feature>
<evidence type="ECO:0000256" key="1">
    <source>
        <dbReference type="SAM" id="MobiDB-lite"/>
    </source>
</evidence>
<evidence type="ECO:0000313" key="3">
    <source>
        <dbReference type="EMBL" id="CAG8577878.1"/>
    </source>
</evidence>
<keyword evidence="2" id="KW-1133">Transmembrane helix</keyword>
<feature type="non-terminal residue" evidence="3">
    <location>
        <position position="171"/>
    </location>
</feature>
<name>A0A9N9G3Q1_9GLOM</name>
<sequence length="171" mass="18380">EINVFAASSNCNTNTTSDPCVQANSLLRPCGSSILKPQPTSTSVELRISTCMSTSDLNVHVRNETQYISDCASFGAQFNENAPTDTGGSGGGSNFVLIIIFVIIAIIAVAVVASLVICQLCRRKRQQNQNAAAAFNEIILPDSHNHYTGQNQYSIPQSNMGYSSAPPPRYY</sequence>
<protein>
    <submittedName>
        <fullName evidence="3">7651_t:CDS:1</fullName>
    </submittedName>
</protein>
<organism evidence="3 4">
    <name type="scientific">Dentiscutata erythropus</name>
    <dbReference type="NCBI Taxonomy" id="1348616"/>
    <lineage>
        <taxon>Eukaryota</taxon>
        <taxon>Fungi</taxon>
        <taxon>Fungi incertae sedis</taxon>
        <taxon>Mucoromycota</taxon>
        <taxon>Glomeromycotina</taxon>
        <taxon>Glomeromycetes</taxon>
        <taxon>Diversisporales</taxon>
        <taxon>Gigasporaceae</taxon>
        <taxon>Dentiscutata</taxon>
    </lineage>
</organism>
<feature type="compositionally biased region" description="Polar residues" evidence="1">
    <location>
        <begin position="152"/>
        <end position="162"/>
    </location>
</feature>
<dbReference type="OrthoDB" id="2429773at2759"/>